<dbReference type="Proteomes" id="UP001157946">
    <property type="component" value="Unassembled WGS sequence"/>
</dbReference>
<dbReference type="InterPro" id="IPR051476">
    <property type="entry name" value="Bac_ResReg_Asp_Phosphatase"/>
</dbReference>
<dbReference type="InterPro" id="IPR019734">
    <property type="entry name" value="TPR_rpt"/>
</dbReference>
<evidence type="ECO:0000256" key="3">
    <source>
        <dbReference type="ARBA" id="ARBA00022737"/>
    </source>
</evidence>
<dbReference type="RefSeq" id="WP_284724432.1">
    <property type="nucleotide sequence ID" value="NZ_FXTU01000005.1"/>
</dbReference>
<evidence type="ECO:0000259" key="8">
    <source>
        <dbReference type="PROSITE" id="PS50943"/>
    </source>
</evidence>
<keyword evidence="3" id="KW-0677">Repeat</keyword>
<comment type="similarity">
    <text evidence="5">Belongs to the Rap family.</text>
</comment>
<feature type="domain" description="HTH cro/C1-type" evidence="8">
    <location>
        <begin position="9"/>
        <end position="43"/>
    </location>
</feature>
<feature type="coiled-coil region" evidence="7">
    <location>
        <begin position="33"/>
        <end position="67"/>
    </location>
</feature>
<dbReference type="GO" id="GO:0005737">
    <property type="term" value="C:cytoplasm"/>
    <property type="evidence" value="ECO:0007669"/>
    <property type="project" value="UniProtKB-SubCell"/>
</dbReference>
<keyword evidence="10" id="KW-1185">Reference proteome</keyword>
<comment type="subcellular location">
    <subcellularLocation>
        <location evidence="1">Cytoplasm</location>
    </subcellularLocation>
</comment>
<evidence type="ECO:0000256" key="1">
    <source>
        <dbReference type="ARBA" id="ARBA00004496"/>
    </source>
</evidence>
<dbReference type="PANTHER" id="PTHR46630">
    <property type="entry name" value="TETRATRICOPEPTIDE REPEAT PROTEIN 29"/>
    <property type="match status" value="1"/>
</dbReference>
<dbReference type="SUPFAM" id="SSF48452">
    <property type="entry name" value="TPR-like"/>
    <property type="match status" value="2"/>
</dbReference>
<organism evidence="9 10">
    <name type="scientific">Laceyella tengchongensis</name>
    <dbReference type="NCBI Taxonomy" id="574699"/>
    <lineage>
        <taxon>Bacteria</taxon>
        <taxon>Bacillati</taxon>
        <taxon>Bacillota</taxon>
        <taxon>Bacilli</taxon>
        <taxon>Bacillales</taxon>
        <taxon>Thermoactinomycetaceae</taxon>
        <taxon>Laceyella</taxon>
    </lineage>
</organism>
<keyword evidence="4 6" id="KW-0802">TPR repeat</keyword>
<proteinExistence type="inferred from homology"/>
<name>A0AA45WQ96_9BACL</name>
<dbReference type="Gene3D" id="1.25.40.10">
    <property type="entry name" value="Tetratricopeptide repeat domain"/>
    <property type="match status" value="3"/>
</dbReference>
<evidence type="ECO:0000256" key="2">
    <source>
        <dbReference type="ARBA" id="ARBA00022490"/>
    </source>
</evidence>
<dbReference type="PANTHER" id="PTHR46630:SF1">
    <property type="entry name" value="TETRATRICOPEPTIDE REPEAT PROTEIN 29"/>
    <property type="match status" value="1"/>
</dbReference>
<evidence type="ECO:0000256" key="4">
    <source>
        <dbReference type="ARBA" id="ARBA00022803"/>
    </source>
</evidence>
<reference evidence="9" key="1">
    <citation type="submission" date="2017-05" db="EMBL/GenBank/DDBJ databases">
        <authorList>
            <person name="Varghese N."/>
            <person name="Submissions S."/>
        </authorList>
    </citation>
    <scope>NUCLEOTIDE SEQUENCE</scope>
    <source>
        <strain evidence="9">DSM 45262</strain>
    </source>
</reference>
<comment type="caution">
    <text evidence="9">The sequence shown here is derived from an EMBL/GenBank/DDBJ whole genome shotgun (WGS) entry which is preliminary data.</text>
</comment>
<dbReference type="Pfam" id="PF13424">
    <property type="entry name" value="TPR_12"/>
    <property type="match status" value="1"/>
</dbReference>
<dbReference type="PROSITE" id="PS50943">
    <property type="entry name" value="HTH_CROC1"/>
    <property type="match status" value="1"/>
</dbReference>
<feature type="repeat" description="TPR" evidence="6">
    <location>
        <begin position="340"/>
        <end position="373"/>
    </location>
</feature>
<gene>
    <name evidence="9" type="ORF">SAMN06265361_1055</name>
</gene>
<protein>
    <submittedName>
        <fullName evidence="9">Tetratricopeptide repeat-containing protein</fullName>
    </submittedName>
</protein>
<sequence length="424" mass="50296">MDELQDHTISKGTISNIEKAKGKVSPKTLEIYLDKLELTEDEVLRRVKIVQEEMNEYYDQLEAIETILNRGFLDTAKKQLERFQLEEYHPLTPFLFFLQGRICFEEKDIKKAEDNFHTAIKLCKDYRLNPKDNLIAACYAELGRSRHKQDDMKKAIKFVDQGLSNYDETKGKREIKFRLLGNKTLYLLKSSQNDQASWLLDKVWTEVEGNFYDDYSVLNLYKFRSMFLRDKKLYDEAHQCCHKGMQIARNHWSHRIGRYLDFLIISGSIYLKQGELKKALDRFQLALDSDVDYRAPRRHMDAHTYLGILFNTKKKWSEATIHLDEAIRIGREESDAFRLVKALIVRGNVYFLQDQFSEALPYYEEAVEISKKYGYKQREYTALLKSADCFDNLDEKERRRDCLDSMYRLQKDLQIKSEDEIYEV</sequence>
<feature type="repeat" description="TPR" evidence="6">
    <location>
        <begin position="260"/>
        <end position="293"/>
    </location>
</feature>
<evidence type="ECO:0000313" key="9">
    <source>
        <dbReference type="EMBL" id="SMP24879.1"/>
    </source>
</evidence>
<dbReference type="EMBL" id="FXTU01000005">
    <property type="protein sequence ID" value="SMP24879.1"/>
    <property type="molecule type" value="Genomic_DNA"/>
</dbReference>
<keyword evidence="7" id="KW-0175">Coiled coil</keyword>
<dbReference type="PROSITE" id="PS50005">
    <property type="entry name" value="TPR"/>
    <property type="match status" value="2"/>
</dbReference>
<evidence type="ECO:0000256" key="7">
    <source>
        <dbReference type="SAM" id="Coils"/>
    </source>
</evidence>
<evidence type="ECO:0000313" key="10">
    <source>
        <dbReference type="Proteomes" id="UP001157946"/>
    </source>
</evidence>
<accession>A0AA45WQ96</accession>
<evidence type="ECO:0000256" key="6">
    <source>
        <dbReference type="PROSITE-ProRule" id="PRU00339"/>
    </source>
</evidence>
<dbReference type="InterPro" id="IPR011990">
    <property type="entry name" value="TPR-like_helical_dom_sf"/>
</dbReference>
<dbReference type="CDD" id="cd00093">
    <property type="entry name" value="HTH_XRE"/>
    <property type="match status" value="1"/>
</dbReference>
<dbReference type="InterPro" id="IPR001387">
    <property type="entry name" value="Cro/C1-type_HTH"/>
</dbReference>
<dbReference type="SMART" id="SM00028">
    <property type="entry name" value="TPR"/>
    <property type="match status" value="6"/>
</dbReference>
<keyword evidence="2" id="KW-0963">Cytoplasm</keyword>
<dbReference type="AlphaFoldDB" id="A0AA45WQ96"/>
<evidence type="ECO:0000256" key="5">
    <source>
        <dbReference type="ARBA" id="ARBA00038253"/>
    </source>
</evidence>